<dbReference type="InterPro" id="IPR000383">
    <property type="entry name" value="Xaa-Pro-like_dom"/>
</dbReference>
<dbReference type="Pfam" id="PF02129">
    <property type="entry name" value="Peptidase_S15"/>
    <property type="match status" value="1"/>
</dbReference>
<gene>
    <name evidence="2" type="ORF">DEB45_09200</name>
</gene>
<dbReference type="AlphaFoldDB" id="A0A358E0E9"/>
<dbReference type="SUPFAM" id="SSF53474">
    <property type="entry name" value="alpha/beta-Hydrolases"/>
    <property type="match status" value="1"/>
</dbReference>
<sequence length="786" mass="89830">MTLYRDSTRMKKISLMAAMIYLISISLNFSQNTYADTHPETTYTMPDIIASTDLSQADNIEKILSSEELKRDLRAFARSLTQSDIVKQSLFNRIALLSLRDELDHINETVTQSNLGVEFIHYQLFHQTCLALKNKTRTQPAFADETQGLQGLIAHQFERLSDEEFVQMSLALGWSVPNAERYVVNVYKQLQGKRLLSQSDMMNIAVNTHLYHVLNTVIPVANKVIKQEQDRRFIIQPDVLITLENDIELSATIVRRRDQKMPNTTALQFTIYADEKAHIKTAMHAAAHGYIGMVANSRGKRSSSNAIVPWEHEGEDAAALIHWITKQQWSNKNVVMYGGSYNGFTQWATAKHMPKGLKAMAPYVAANLITGLPYENNIALTGNFQWPLYVTNNKMVDNSVYNDWQRTNAVISELYTSGRPMVDIDDIANRPSPWLQKWLAHPEDDAFYQRMVPHQEEYKAIDVPVLTITGYFEGGQISALNYLNEHYKYNDQANHALLIGPYNHWSAQNKPRSHHGNYKLDPVALEKDTEEVVFAWFDHLLKGAKKPTLVQSKVNYQVMGANEWRFADSLRELNQHTVSFYIQKNTPNKMQTYSLGRVVPLRSQQYIEQVIDLADRSEQRNLAPRQVIGSRIDKQGGIQIETDVFEQDMELTGAITGYFDIEVNKHDVDIGFNYYEVTRNGEVFHLNNYRSRASYADDMGSRRLLAPHKKRRVPIVNARFTSKLIEKGSKLVLVLNVNKNMDAQVNLGTGKAVNHEDISQAGEPLTLKWYLSSQINLPLKPWVKSE</sequence>
<dbReference type="Gene3D" id="3.40.50.1820">
    <property type="entry name" value="alpha/beta hydrolase"/>
    <property type="match status" value="1"/>
</dbReference>
<feature type="domain" description="Xaa-Pro dipeptidyl-peptidase-like" evidence="1">
    <location>
        <begin position="249"/>
        <end position="504"/>
    </location>
</feature>
<evidence type="ECO:0000313" key="2">
    <source>
        <dbReference type="EMBL" id="HBU51425.1"/>
    </source>
</evidence>
<dbReference type="NCBIfam" id="TIGR00976">
    <property type="entry name" value="CocE_NonD"/>
    <property type="match status" value="1"/>
</dbReference>
<dbReference type="GO" id="GO:0016787">
    <property type="term" value="F:hydrolase activity"/>
    <property type="evidence" value="ECO:0007669"/>
    <property type="project" value="InterPro"/>
</dbReference>
<proteinExistence type="predicted"/>
<reference evidence="2 3" key="1">
    <citation type="journal article" date="2018" name="Nat. Biotechnol.">
        <title>A standardized bacterial taxonomy based on genome phylogeny substantially revises the tree of life.</title>
        <authorList>
            <person name="Parks D.H."/>
            <person name="Chuvochina M."/>
            <person name="Waite D.W."/>
            <person name="Rinke C."/>
            <person name="Skarshewski A."/>
            <person name="Chaumeil P.A."/>
            <person name="Hugenholtz P."/>
        </authorList>
    </citation>
    <scope>NUCLEOTIDE SEQUENCE [LARGE SCALE GENOMIC DNA]</scope>
    <source>
        <strain evidence="2">UBA11621</strain>
    </source>
</reference>
<organism evidence="2 3">
    <name type="scientific">Alteromonas australica</name>
    <dbReference type="NCBI Taxonomy" id="589873"/>
    <lineage>
        <taxon>Bacteria</taxon>
        <taxon>Pseudomonadati</taxon>
        <taxon>Pseudomonadota</taxon>
        <taxon>Gammaproteobacteria</taxon>
        <taxon>Alteromonadales</taxon>
        <taxon>Alteromonadaceae</taxon>
        <taxon>Alteromonas/Salinimonas group</taxon>
        <taxon>Alteromonas</taxon>
    </lineage>
</organism>
<accession>A0A358E0E9</accession>
<comment type="caution">
    <text evidence="2">The sequence shown here is derived from an EMBL/GenBank/DDBJ whole genome shotgun (WGS) entry which is preliminary data.</text>
</comment>
<name>A0A358E0E9_9ALTE</name>
<evidence type="ECO:0000313" key="3">
    <source>
        <dbReference type="Proteomes" id="UP000264779"/>
    </source>
</evidence>
<dbReference type="InterPro" id="IPR005674">
    <property type="entry name" value="CocE/Ser_esterase"/>
</dbReference>
<dbReference type="EMBL" id="DONK01000132">
    <property type="protein sequence ID" value="HBU51425.1"/>
    <property type="molecule type" value="Genomic_DNA"/>
</dbReference>
<dbReference type="Gene3D" id="1.10.3020.10">
    <property type="entry name" value="alpha-amino acid ester hydrolase ( Helical cap domain)"/>
    <property type="match status" value="1"/>
</dbReference>
<dbReference type="InterPro" id="IPR029058">
    <property type="entry name" value="AB_hydrolase_fold"/>
</dbReference>
<dbReference type="Proteomes" id="UP000264779">
    <property type="component" value="Unassembled WGS sequence"/>
</dbReference>
<protein>
    <submittedName>
        <fullName evidence="2">Acylase</fullName>
    </submittedName>
</protein>
<evidence type="ECO:0000259" key="1">
    <source>
        <dbReference type="Pfam" id="PF02129"/>
    </source>
</evidence>
<dbReference type="Gene3D" id="2.60.120.260">
    <property type="entry name" value="Galactose-binding domain-like"/>
    <property type="match status" value="1"/>
</dbReference>